<keyword evidence="9" id="KW-1185">Reference proteome</keyword>
<dbReference type="CDD" id="cd09116">
    <property type="entry name" value="PLDc_Nuc_like"/>
    <property type="match status" value="1"/>
</dbReference>
<evidence type="ECO:0000256" key="1">
    <source>
        <dbReference type="ARBA" id="ARBA00000798"/>
    </source>
</evidence>
<evidence type="ECO:0000256" key="6">
    <source>
        <dbReference type="ARBA" id="ARBA00023098"/>
    </source>
</evidence>
<dbReference type="GO" id="GO:0004630">
    <property type="term" value="F:phospholipase D activity"/>
    <property type="evidence" value="ECO:0007669"/>
    <property type="project" value="UniProtKB-EC"/>
</dbReference>
<dbReference type="GO" id="GO:0006793">
    <property type="term" value="P:phosphorus metabolic process"/>
    <property type="evidence" value="ECO:0007669"/>
    <property type="project" value="UniProtKB-ARBA"/>
</dbReference>
<evidence type="ECO:0000256" key="3">
    <source>
        <dbReference type="ARBA" id="ARBA00012027"/>
    </source>
</evidence>
<evidence type="ECO:0000313" key="9">
    <source>
        <dbReference type="Proteomes" id="UP000192602"/>
    </source>
</evidence>
<evidence type="ECO:0000256" key="2">
    <source>
        <dbReference type="ARBA" id="ARBA00008664"/>
    </source>
</evidence>
<name>A0A1W1WQ10_9BACT</name>
<dbReference type="Pfam" id="PF13091">
    <property type="entry name" value="PLDc_2"/>
    <property type="match status" value="1"/>
</dbReference>
<comment type="similarity">
    <text evidence="2">Belongs to the phospholipase D family.</text>
</comment>
<dbReference type="GO" id="GO:0016891">
    <property type="term" value="F:RNA endonuclease activity producing 5'-phosphomonoesters, hydrolytic mechanism"/>
    <property type="evidence" value="ECO:0007669"/>
    <property type="project" value="TreeGrafter"/>
</dbReference>
<dbReference type="GO" id="GO:0016042">
    <property type="term" value="P:lipid catabolic process"/>
    <property type="evidence" value="ECO:0007669"/>
    <property type="project" value="UniProtKB-KW"/>
</dbReference>
<dbReference type="EMBL" id="FWWZ01000001">
    <property type="protein sequence ID" value="SMC08305.1"/>
    <property type="molecule type" value="Genomic_DNA"/>
</dbReference>
<protein>
    <recommendedName>
        <fullName evidence="3">phospholipase D</fullName>
        <ecNumber evidence="3">3.1.4.4</ecNumber>
    </recommendedName>
</protein>
<evidence type="ECO:0000256" key="4">
    <source>
        <dbReference type="ARBA" id="ARBA00022801"/>
    </source>
</evidence>
<sequence length="172" mass="20232">MKKFLLLSILSLVLLADDLYFMPFQSKQAQTKLLSWIDKAHSSIDIAMYSLTNRTIAKHIKNAARRGVKIRLVSDYEQSMKDRYSKIGYLAKYKNIKVRLIRGKYSKRGEFYGKMHLKLAIFDNKKLVFGSANWTNSAFKRNYELIYFAKNYALAKKALTTFERIFRKAQEY</sequence>
<dbReference type="PANTHER" id="PTHR43856:SF1">
    <property type="entry name" value="MITOCHONDRIAL CARDIOLIPIN HYDROLASE"/>
    <property type="match status" value="1"/>
</dbReference>
<organism evidence="8 9">
    <name type="scientific">Nitratiruptor tergarcus DSM 16512</name>
    <dbReference type="NCBI Taxonomy" id="1069081"/>
    <lineage>
        <taxon>Bacteria</taxon>
        <taxon>Pseudomonadati</taxon>
        <taxon>Campylobacterota</taxon>
        <taxon>Epsilonproteobacteria</taxon>
        <taxon>Nautiliales</taxon>
        <taxon>Nitratiruptoraceae</taxon>
        <taxon>Nitratiruptor</taxon>
    </lineage>
</organism>
<gene>
    <name evidence="8" type="ORF">SAMN05660197_0052</name>
</gene>
<comment type="catalytic activity">
    <reaction evidence="1">
        <text>a 1,2-diacyl-sn-glycero-3-phosphocholine + H2O = a 1,2-diacyl-sn-glycero-3-phosphate + choline + H(+)</text>
        <dbReference type="Rhea" id="RHEA:14445"/>
        <dbReference type="ChEBI" id="CHEBI:15354"/>
        <dbReference type="ChEBI" id="CHEBI:15377"/>
        <dbReference type="ChEBI" id="CHEBI:15378"/>
        <dbReference type="ChEBI" id="CHEBI:57643"/>
        <dbReference type="ChEBI" id="CHEBI:58608"/>
        <dbReference type="EC" id="3.1.4.4"/>
    </reaction>
</comment>
<evidence type="ECO:0000259" key="7">
    <source>
        <dbReference type="PROSITE" id="PS50035"/>
    </source>
</evidence>
<dbReference type="InterPro" id="IPR001736">
    <property type="entry name" value="PLipase_D/transphosphatidylase"/>
</dbReference>
<feature type="domain" description="PLD phosphodiesterase" evidence="7">
    <location>
        <begin position="111"/>
        <end position="138"/>
    </location>
</feature>
<keyword evidence="6" id="KW-0443">Lipid metabolism</keyword>
<dbReference type="Gene3D" id="3.30.870.10">
    <property type="entry name" value="Endonuclease Chain A"/>
    <property type="match status" value="1"/>
</dbReference>
<evidence type="ECO:0000313" key="8">
    <source>
        <dbReference type="EMBL" id="SMC08305.1"/>
    </source>
</evidence>
<dbReference type="SUPFAM" id="SSF56024">
    <property type="entry name" value="Phospholipase D/nuclease"/>
    <property type="match status" value="1"/>
</dbReference>
<dbReference type="EC" id="3.1.4.4" evidence="3"/>
<dbReference type="Proteomes" id="UP000192602">
    <property type="component" value="Unassembled WGS sequence"/>
</dbReference>
<dbReference type="RefSeq" id="WP_084274592.1">
    <property type="nucleotide sequence ID" value="NZ_AP026671.1"/>
</dbReference>
<dbReference type="InterPro" id="IPR051406">
    <property type="entry name" value="PLD_domain"/>
</dbReference>
<dbReference type="AlphaFoldDB" id="A0A1W1WQ10"/>
<dbReference type="PANTHER" id="PTHR43856">
    <property type="entry name" value="CARDIOLIPIN HYDROLASE"/>
    <property type="match status" value="1"/>
</dbReference>
<dbReference type="OrthoDB" id="9765044at2"/>
<evidence type="ECO:0000256" key="5">
    <source>
        <dbReference type="ARBA" id="ARBA00022963"/>
    </source>
</evidence>
<keyword evidence="5" id="KW-0442">Lipid degradation</keyword>
<dbReference type="InterPro" id="IPR025202">
    <property type="entry name" value="PLD-like_dom"/>
</dbReference>
<dbReference type="PROSITE" id="PS50035">
    <property type="entry name" value="PLD"/>
    <property type="match status" value="1"/>
</dbReference>
<keyword evidence="4" id="KW-0378">Hydrolase</keyword>
<reference evidence="9" key="1">
    <citation type="submission" date="2017-04" db="EMBL/GenBank/DDBJ databases">
        <authorList>
            <person name="Varghese N."/>
            <person name="Submissions S."/>
        </authorList>
    </citation>
    <scope>NUCLEOTIDE SEQUENCE [LARGE SCALE GENOMIC DNA]</scope>
    <source>
        <strain evidence="9">DSM 16512</strain>
    </source>
</reference>
<proteinExistence type="inferred from homology"/>
<dbReference type="STRING" id="1069081.SAMN05660197_0052"/>
<accession>A0A1W1WQ10</accession>